<dbReference type="EMBL" id="CP061561">
    <property type="protein sequence ID" value="QNX03977.1"/>
    <property type="molecule type" value="Genomic_DNA"/>
</dbReference>
<protein>
    <submittedName>
        <fullName evidence="2">Phage portal protein</fullName>
    </submittedName>
</protein>
<dbReference type="RefSeq" id="WP_032061922.1">
    <property type="nucleotide sequence ID" value="NZ_BKEE01000062.1"/>
</dbReference>
<dbReference type="InterPro" id="IPR006427">
    <property type="entry name" value="Portal_HK97"/>
</dbReference>
<organism evidence="2 3">
    <name type="scientific">Acinetobacter seifertii</name>
    <dbReference type="NCBI Taxonomy" id="1530123"/>
    <lineage>
        <taxon>Bacteria</taxon>
        <taxon>Pseudomonadati</taxon>
        <taxon>Pseudomonadota</taxon>
        <taxon>Gammaproteobacteria</taxon>
        <taxon>Moraxellales</taxon>
        <taxon>Moraxellaceae</taxon>
        <taxon>Acinetobacter</taxon>
        <taxon>Acinetobacter calcoaceticus/baumannii complex</taxon>
    </lineage>
</organism>
<feature type="compositionally biased region" description="Polar residues" evidence="1">
    <location>
        <begin position="413"/>
        <end position="424"/>
    </location>
</feature>
<accession>A0A7H2PM94</accession>
<reference evidence="3" key="1">
    <citation type="submission" date="2020-09" db="EMBL/GenBank/DDBJ databases">
        <title>Clinical and molecular characterization of Acinetobacter seifertii in Taiwan.</title>
        <authorList>
            <person name="Li L.-H."/>
            <person name="Yang Y.-S."/>
            <person name="Sun J.-R."/>
            <person name="Huang T.-W."/>
            <person name="Huang W.-C."/>
            <person name="Wang Y.-C."/>
            <person name="Kuo T.-H."/>
            <person name="Kuo S.-C."/>
            <person name="Chen T.-L."/>
        </authorList>
    </citation>
    <scope>NUCLEOTIDE SEQUENCE [LARGE SCALE GENOMIC DNA]</scope>
    <source>
        <strain evidence="3">AS73</strain>
    </source>
</reference>
<dbReference type="InterPro" id="IPR006944">
    <property type="entry name" value="Phage/GTA_portal"/>
</dbReference>
<name>A0A7H2PM94_9GAMM</name>
<dbReference type="Proteomes" id="UP000516862">
    <property type="component" value="Chromosome"/>
</dbReference>
<dbReference type="AlphaFoldDB" id="A0A7H2PM94"/>
<dbReference type="NCBIfam" id="TIGR01537">
    <property type="entry name" value="portal_HK97"/>
    <property type="match status" value="1"/>
</dbReference>
<evidence type="ECO:0000256" key="1">
    <source>
        <dbReference type="SAM" id="MobiDB-lite"/>
    </source>
</evidence>
<evidence type="ECO:0000313" key="3">
    <source>
        <dbReference type="Proteomes" id="UP000516862"/>
    </source>
</evidence>
<reference evidence="2 3" key="2">
    <citation type="submission" date="2020-09" db="EMBL/GenBank/DDBJ databases">
        <authorList>
            <person name="Chen F.-J."/>
            <person name="Lee Y.-T."/>
        </authorList>
    </citation>
    <scope>NUCLEOTIDE SEQUENCE [LARGE SCALE GENOMIC DNA]</scope>
    <source>
        <strain evidence="2 3">AS73</strain>
    </source>
</reference>
<feature type="compositionally biased region" description="Basic and acidic residues" evidence="1">
    <location>
        <begin position="402"/>
        <end position="411"/>
    </location>
</feature>
<evidence type="ECO:0000313" key="2">
    <source>
        <dbReference type="EMBL" id="QNX03977.1"/>
    </source>
</evidence>
<feature type="region of interest" description="Disordered" evidence="1">
    <location>
        <begin position="402"/>
        <end position="424"/>
    </location>
</feature>
<proteinExistence type="predicted"/>
<gene>
    <name evidence="2" type="ORF">IC796_11205</name>
</gene>
<dbReference type="Pfam" id="PF04860">
    <property type="entry name" value="Phage_portal"/>
    <property type="match status" value="1"/>
</dbReference>
<sequence length="477" mass="53185">MGIRDWFKGKKSLQSVHTSGQNVWNSLTVQEPYSGAWQKNDELTRTELTASDAVFSCVSLISKDIGKLPIVLKTKVDGVLVHADIPEKLRVLKKPNNYQTWQQFQEQWTSSLLLRGNTYVWKLRDAFGEVYRMVVLNPDLVTPLIDKNGNVFYQLSKDCLTQAESEILPASEIIHDRINTFYHPLVGLSPIMACGVVAKMGVKILNNAANFFGNGSRPGGILVAPGPIAKEKAEEIQARWNQNYSGSNYGKTAVIGDGMTYTVLGMSAADSQMLELLEMSGRVVCSVFNVPPFKIGIGTVPDDPEKANGIYYSDCLQAFIESRENLIDEGLNLESFKVESFLDIDTLIRMDSERFHNMIREDVKGCILTPNEGRAKIGMLPVLGGDAIYMQQQNFSLEALSKRDSKDDPFGKSESSSQKTNDAQKSFDSLYQGVFSVNEKYQMGQFVTHKGSLWHCEKDHTGEFDHANFKLCVKGAK</sequence>